<gene>
    <name evidence="1" type="ordered locus">Celly_2614</name>
</gene>
<protein>
    <recommendedName>
        <fullName evidence="3">DegT/DnrJ/EryC1/StrS aminotransferase</fullName>
    </recommendedName>
</protein>
<name>F0R9T6_CELLC</name>
<dbReference type="EMBL" id="CP002534">
    <property type="protein sequence ID" value="ADY30431.1"/>
    <property type="molecule type" value="Genomic_DNA"/>
</dbReference>
<organism evidence="1 2">
    <name type="scientific">Cellulophaga lytica (strain ATCC 23178 / DSM 7489 / JCM 8516 / NBRC 14961 / NCIMB 1423 / VKM B-1433 / Cy l20)</name>
    <dbReference type="NCBI Taxonomy" id="867900"/>
    <lineage>
        <taxon>Bacteria</taxon>
        <taxon>Pseudomonadati</taxon>
        <taxon>Bacteroidota</taxon>
        <taxon>Flavobacteriia</taxon>
        <taxon>Flavobacteriales</taxon>
        <taxon>Flavobacteriaceae</taxon>
        <taxon>Cellulophaga</taxon>
    </lineage>
</organism>
<proteinExistence type="predicted"/>
<dbReference type="OrthoDB" id="8955051at2"/>
<dbReference type="HOGENOM" id="CLU_059313_1_0_10"/>
<evidence type="ECO:0000313" key="2">
    <source>
        <dbReference type="Proteomes" id="UP000007487"/>
    </source>
</evidence>
<sequence>MNNKAGIGSFFHHVEPDDIKDFNLDKYITNYKLFYTGRHAIKFIIDEISLSKDISKIWLPKYYCQHVTSWLKECYPNIHLYEIDPFSSAKDLDLHSFSNPNDIVILNNFWGIYTYNIPKLITKSIFIEDHSHGWQSSSCLNSTADYCVASLRKTLPIPLGGILWQPKSNIRYKSNLIEDNDFYENWDKVKLAMSLKSDFIKNKIETKDFLQLINQSEQYLHKQYAPIKLTKENEDLIALFINKDYKTYKKNNLEILLNSLNTNKNFKILSSETDCTFGLQLLFKNREEFDKVKKTLISNYIYPSELWPHNKEREEWSYLLNIHIDFRYNKGHMRHIIDTINNIH</sequence>
<evidence type="ECO:0008006" key="3">
    <source>
        <dbReference type="Google" id="ProtNLM"/>
    </source>
</evidence>
<dbReference type="eggNOG" id="COG0399">
    <property type="taxonomic scope" value="Bacteria"/>
</dbReference>
<keyword evidence="2" id="KW-1185">Reference proteome</keyword>
<accession>F0R9T6</accession>
<dbReference type="STRING" id="867900.Celly_2614"/>
<dbReference type="RefSeq" id="WP_013622174.1">
    <property type="nucleotide sequence ID" value="NC_015167.1"/>
</dbReference>
<evidence type="ECO:0000313" key="1">
    <source>
        <dbReference type="EMBL" id="ADY30431.1"/>
    </source>
</evidence>
<dbReference type="Proteomes" id="UP000007487">
    <property type="component" value="Chromosome"/>
</dbReference>
<dbReference type="AlphaFoldDB" id="F0R9T6"/>
<reference evidence="1 2" key="1">
    <citation type="journal article" date="2011" name="Stand. Genomic Sci.">
        <title>Complete genome sequence of Cellulophaga lytica type strain (LIM- 21).</title>
        <authorList>
            <person name="Pati A."/>
            <person name="Abt B."/>
            <person name="Teshima H."/>
            <person name="Nolan M."/>
            <person name="Lapidus A."/>
            <person name="Lucas S."/>
            <person name="Hammon N."/>
            <person name="Deshpande S."/>
            <person name="Cheng J.F."/>
            <person name="Tapia R."/>
            <person name="Han C."/>
            <person name="Goodwin L."/>
            <person name="Pitluck S."/>
            <person name="Liolios K."/>
            <person name="Pagani I."/>
            <person name="Mavromatis K."/>
            <person name="Ovchinikova G."/>
            <person name="Chen A."/>
            <person name="Palaniappan K."/>
            <person name="Land M."/>
            <person name="Hauser L."/>
            <person name="Jeffries C.D."/>
            <person name="Detter J.C."/>
            <person name="Brambilla E.M."/>
            <person name="Kannan K.P."/>
            <person name="Rohde M."/>
            <person name="Spring S."/>
            <person name="Goker M."/>
            <person name="Woyke T."/>
            <person name="Bristow J."/>
            <person name="Eisen J.A."/>
            <person name="Markowitz V."/>
            <person name="Hugenholtz P."/>
            <person name="Kyrpides N.C."/>
            <person name="Klenk H.P."/>
            <person name="Ivanova N."/>
        </authorList>
    </citation>
    <scope>NUCLEOTIDE SEQUENCE [LARGE SCALE GENOMIC DNA]</scope>
    <source>
        <strain evidence="2">ATCC 23178 / DSM 7489 / JCM 8516 / NBRC 14961 / NCIMB 1423 / VKM B-1433 / Cy l20</strain>
    </source>
</reference>
<dbReference type="KEGG" id="cly:Celly_2614"/>